<dbReference type="EMBL" id="BAABFA010000024">
    <property type="protein sequence ID" value="GAA4469596.1"/>
    <property type="molecule type" value="Genomic_DNA"/>
</dbReference>
<evidence type="ECO:0000313" key="2">
    <source>
        <dbReference type="EMBL" id="GAA4469596.1"/>
    </source>
</evidence>
<dbReference type="Gene3D" id="3.40.630.30">
    <property type="match status" value="1"/>
</dbReference>
<gene>
    <name evidence="2" type="ORF">GCM10023093_29330</name>
</gene>
<dbReference type="PROSITE" id="PS51186">
    <property type="entry name" value="GNAT"/>
    <property type="match status" value="1"/>
</dbReference>
<dbReference type="PANTHER" id="PTHR43792">
    <property type="entry name" value="GNAT FAMILY, PUTATIVE (AFU_ORTHOLOGUE AFUA_3G00765)-RELATED-RELATED"/>
    <property type="match status" value="1"/>
</dbReference>
<name>A0ABP8NM68_9BACT</name>
<comment type="caution">
    <text evidence="2">The sequence shown here is derived from an EMBL/GenBank/DDBJ whole genome shotgun (WGS) entry which is preliminary data.</text>
</comment>
<keyword evidence="3" id="KW-1185">Reference proteome</keyword>
<dbReference type="SUPFAM" id="SSF55729">
    <property type="entry name" value="Acyl-CoA N-acyltransferases (Nat)"/>
    <property type="match status" value="1"/>
</dbReference>
<dbReference type="InterPro" id="IPR051531">
    <property type="entry name" value="N-acetyltransferase"/>
</dbReference>
<dbReference type="PANTHER" id="PTHR43792:SF1">
    <property type="entry name" value="N-ACETYLTRANSFERASE DOMAIN-CONTAINING PROTEIN"/>
    <property type="match status" value="1"/>
</dbReference>
<evidence type="ECO:0000259" key="1">
    <source>
        <dbReference type="PROSITE" id="PS51186"/>
    </source>
</evidence>
<evidence type="ECO:0000313" key="3">
    <source>
        <dbReference type="Proteomes" id="UP001500067"/>
    </source>
</evidence>
<reference evidence="3" key="1">
    <citation type="journal article" date="2019" name="Int. J. Syst. Evol. Microbiol.">
        <title>The Global Catalogue of Microorganisms (GCM) 10K type strain sequencing project: providing services to taxonomists for standard genome sequencing and annotation.</title>
        <authorList>
            <consortium name="The Broad Institute Genomics Platform"/>
            <consortium name="The Broad Institute Genome Sequencing Center for Infectious Disease"/>
            <person name="Wu L."/>
            <person name="Ma J."/>
        </authorList>
    </citation>
    <scope>NUCLEOTIDE SEQUENCE [LARGE SCALE GENOMIC DNA]</scope>
    <source>
        <strain evidence="3">JCM 32105</strain>
    </source>
</reference>
<dbReference type="InterPro" id="IPR016181">
    <property type="entry name" value="Acyl_CoA_acyltransferase"/>
</dbReference>
<proteinExistence type="predicted"/>
<feature type="domain" description="N-acetyltransferase" evidence="1">
    <location>
        <begin position="18"/>
        <end position="177"/>
    </location>
</feature>
<accession>A0ABP8NM68</accession>
<dbReference type="InterPro" id="IPR000182">
    <property type="entry name" value="GNAT_dom"/>
</dbReference>
<sequence length="177" mass="20069">MPYLHTMYSYEELSTSRLALRRLRTDDLQAIFALRSDEAVCRYIDRPVIQHADEAAAFIERIVNGYANNDIYYWALTPKEGQDLIGTICLWNFSADGTVAEVGYEMLPMHHGKGYMHEALAAISQYCFNTLGLTAIEAFTHHANTASRQLLERNGFILCEGRVDPDVTANVIYKKGR</sequence>
<dbReference type="Pfam" id="PF13302">
    <property type="entry name" value="Acetyltransf_3"/>
    <property type="match status" value="1"/>
</dbReference>
<protein>
    <recommendedName>
        <fullName evidence="1">N-acetyltransferase domain-containing protein</fullName>
    </recommendedName>
</protein>
<dbReference type="Proteomes" id="UP001500067">
    <property type="component" value="Unassembled WGS sequence"/>
</dbReference>
<organism evidence="2 3">
    <name type="scientific">Nemorincola caseinilytica</name>
    <dbReference type="NCBI Taxonomy" id="2054315"/>
    <lineage>
        <taxon>Bacteria</taxon>
        <taxon>Pseudomonadati</taxon>
        <taxon>Bacteroidota</taxon>
        <taxon>Chitinophagia</taxon>
        <taxon>Chitinophagales</taxon>
        <taxon>Chitinophagaceae</taxon>
        <taxon>Nemorincola</taxon>
    </lineage>
</organism>